<dbReference type="Proteomes" id="UP000215199">
    <property type="component" value="Unassembled WGS sequence"/>
</dbReference>
<dbReference type="InterPro" id="IPR050490">
    <property type="entry name" value="Bact_solute-bd_prot1"/>
</dbReference>
<evidence type="ECO:0000256" key="2">
    <source>
        <dbReference type="ARBA" id="ARBA00022448"/>
    </source>
</evidence>
<sequence>MSRAVATSLLARPSAHNRTILARKARLGLSTESASSASWRRSVAESTSGAGGRPGTGIVGDGPARTVGCPELVDGLMTRPPLITTYSLTTSANPLHRLPSPNASVTAMGRSGFGPETGSKWRTQMSRSVSRRLVAAVTAAGLLALSACGSGFKDSSDSGSAQTGEVRVLVNVTSNLTKDFWRQVVKPFEDAHPGVTVKIEPGTPSVKEALPRLLAAGDAPDVVETLSADKTLAPQMLDLSDQPWAKDTPLVDEAKVDGKTCSVGVGVQAQNLVFYNKDAFAKAGIAKAPATLDEFETAMGKLKDAGYLPLRTAGGSFVTGTQVTELADATVFGQNPAWYADVLAGKTTPGQSYLPILERYKSWLDKGYLDKNALGLDEKTAPANFFQGSPRCTSSGAGSSPRPTAASRRSRSVRSPRHRRPGPPRARRWE</sequence>
<name>A0A229SMF0_9PSEU</name>
<feature type="region of interest" description="Disordered" evidence="3">
    <location>
        <begin position="385"/>
        <end position="430"/>
    </location>
</feature>
<dbReference type="PANTHER" id="PTHR43649:SF29">
    <property type="entry name" value="OSMOPROTECTIVE COMPOUNDS-BINDING PROTEIN GGTB"/>
    <property type="match status" value="1"/>
</dbReference>
<dbReference type="SUPFAM" id="SSF53850">
    <property type="entry name" value="Periplasmic binding protein-like II"/>
    <property type="match status" value="1"/>
</dbReference>
<feature type="region of interest" description="Disordered" evidence="3">
    <location>
        <begin position="94"/>
        <end position="120"/>
    </location>
</feature>
<dbReference type="AlphaFoldDB" id="A0A229SMF0"/>
<accession>A0A229SMF0</accession>
<evidence type="ECO:0000313" key="4">
    <source>
        <dbReference type="EMBL" id="OXM59990.1"/>
    </source>
</evidence>
<gene>
    <name evidence="4" type="ORF">CF165_44635</name>
</gene>
<evidence type="ECO:0000256" key="3">
    <source>
        <dbReference type="SAM" id="MobiDB-lite"/>
    </source>
</evidence>
<dbReference type="Gene3D" id="3.40.190.10">
    <property type="entry name" value="Periplasmic binding protein-like II"/>
    <property type="match status" value="2"/>
</dbReference>
<dbReference type="InterPro" id="IPR006059">
    <property type="entry name" value="SBP"/>
</dbReference>
<dbReference type="PANTHER" id="PTHR43649">
    <property type="entry name" value="ARABINOSE-BINDING PROTEIN-RELATED"/>
    <property type="match status" value="1"/>
</dbReference>
<evidence type="ECO:0000313" key="5">
    <source>
        <dbReference type="Proteomes" id="UP000215199"/>
    </source>
</evidence>
<feature type="compositionally biased region" description="Basic residues" evidence="3">
    <location>
        <begin position="408"/>
        <end position="430"/>
    </location>
</feature>
<feature type="compositionally biased region" description="Gly residues" evidence="3">
    <location>
        <begin position="49"/>
        <end position="60"/>
    </location>
</feature>
<organism evidence="4 5">
    <name type="scientific">Amycolatopsis vastitatis</name>
    <dbReference type="NCBI Taxonomy" id="1905142"/>
    <lineage>
        <taxon>Bacteria</taxon>
        <taxon>Bacillati</taxon>
        <taxon>Actinomycetota</taxon>
        <taxon>Actinomycetes</taxon>
        <taxon>Pseudonocardiales</taxon>
        <taxon>Pseudonocardiaceae</taxon>
        <taxon>Amycolatopsis</taxon>
    </lineage>
</organism>
<dbReference type="EMBL" id="NMUL01000067">
    <property type="protein sequence ID" value="OXM59990.1"/>
    <property type="molecule type" value="Genomic_DNA"/>
</dbReference>
<feature type="region of interest" description="Disordered" evidence="3">
    <location>
        <begin position="31"/>
        <end position="63"/>
    </location>
</feature>
<reference evidence="5" key="1">
    <citation type="submission" date="2017-07" db="EMBL/GenBank/DDBJ databases">
        <title>Comparative genome mining reveals phylogenetic distribution patterns of secondary metabolites in Amycolatopsis.</title>
        <authorList>
            <person name="Adamek M."/>
            <person name="Alanjary M."/>
            <person name="Sales-Ortells H."/>
            <person name="Goodfellow M."/>
            <person name="Bull A.T."/>
            <person name="Kalinowski J."/>
            <person name="Ziemert N."/>
        </authorList>
    </citation>
    <scope>NUCLEOTIDE SEQUENCE [LARGE SCALE GENOMIC DNA]</scope>
    <source>
        <strain evidence="5">H5</strain>
    </source>
</reference>
<comment type="similarity">
    <text evidence="1">Belongs to the bacterial solute-binding protein 1 family.</text>
</comment>
<evidence type="ECO:0008006" key="6">
    <source>
        <dbReference type="Google" id="ProtNLM"/>
    </source>
</evidence>
<dbReference type="Pfam" id="PF01547">
    <property type="entry name" value="SBP_bac_1"/>
    <property type="match status" value="1"/>
</dbReference>
<evidence type="ECO:0000256" key="1">
    <source>
        <dbReference type="ARBA" id="ARBA00008520"/>
    </source>
</evidence>
<feature type="compositionally biased region" description="Low complexity" evidence="3">
    <location>
        <begin position="31"/>
        <end position="46"/>
    </location>
</feature>
<proteinExistence type="inferred from homology"/>
<comment type="caution">
    <text evidence="4">The sequence shown here is derived from an EMBL/GenBank/DDBJ whole genome shotgun (WGS) entry which is preliminary data.</text>
</comment>
<feature type="compositionally biased region" description="Low complexity" evidence="3">
    <location>
        <begin position="394"/>
        <end position="407"/>
    </location>
</feature>
<protein>
    <recommendedName>
        <fullName evidence="6">Extracellular solute-binding protein</fullName>
    </recommendedName>
</protein>
<keyword evidence="5" id="KW-1185">Reference proteome</keyword>
<keyword evidence="2" id="KW-0813">Transport</keyword>